<dbReference type="FunFam" id="3.40.640.10:FF:000084">
    <property type="entry name" value="IscS-like cysteine desulfurase"/>
    <property type="match status" value="1"/>
</dbReference>
<comment type="cofactor">
    <cofactor evidence="1 10">
        <name>pyridoxal 5'-phosphate</name>
        <dbReference type="ChEBI" id="CHEBI:597326"/>
    </cofactor>
</comment>
<dbReference type="PIRSF" id="PIRSF005572">
    <property type="entry name" value="NifS"/>
    <property type="match status" value="1"/>
</dbReference>
<evidence type="ECO:0000256" key="2">
    <source>
        <dbReference type="ARBA" id="ARBA00006490"/>
    </source>
</evidence>
<evidence type="ECO:0000256" key="10">
    <source>
        <dbReference type="RuleBase" id="RU004504"/>
    </source>
</evidence>
<dbReference type="GO" id="GO:0031071">
    <property type="term" value="F:cysteine desulfurase activity"/>
    <property type="evidence" value="ECO:0007669"/>
    <property type="project" value="UniProtKB-EC"/>
</dbReference>
<dbReference type="GO" id="GO:0051536">
    <property type="term" value="F:iron-sulfur cluster binding"/>
    <property type="evidence" value="ECO:0007669"/>
    <property type="project" value="UniProtKB-KW"/>
</dbReference>
<evidence type="ECO:0000256" key="7">
    <source>
        <dbReference type="ARBA" id="ARBA00023004"/>
    </source>
</evidence>
<evidence type="ECO:0000256" key="3">
    <source>
        <dbReference type="ARBA" id="ARBA00012239"/>
    </source>
</evidence>
<dbReference type="PANTHER" id="PTHR11601:SF34">
    <property type="entry name" value="CYSTEINE DESULFURASE"/>
    <property type="match status" value="1"/>
</dbReference>
<evidence type="ECO:0000256" key="5">
    <source>
        <dbReference type="ARBA" id="ARBA00022723"/>
    </source>
</evidence>
<comment type="catalytic activity">
    <reaction evidence="9">
        <text>(sulfur carrier)-H + L-cysteine = (sulfur carrier)-SH + L-alanine</text>
        <dbReference type="Rhea" id="RHEA:43892"/>
        <dbReference type="Rhea" id="RHEA-COMP:14737"/>
        <dbReference type="Rhea" id="RHEA-COMP:14739"/>
        <dbReference type="ChEBI" id="CHEBI:29917"/>
        <dbReference type="ChEBI" id="CHEBI:35235"/>
        <dbReference type="ChEBI" id="CHEBI:57972"/>
        <dbReference type="ChEBI" id="CHEBI:64428"/>
        <dbReference type="EC" id="2.8.1.7"/>
    </reaction>
</comment>
<evidence type="ECO:0000313" key="13">
    <source>
        <dbReference type="Proteomes" id="UP000552038"/>
    </source>
</evidence>
<dbReference type="InterPro" id="IPR015421">
    <property type="entry name" value="PyrdxlP-dep_Trfase_major"/>
</dbReference>
<dbReference type="InterPro" id="IPR015424">
    <property type="entry name" value="PyrdxlP-dep_Trfase"/>
</dbReference>
<evidence type="ECO:0000256" key="9">
    <source>
        <dbReference type="ARBA" id="ARBA00050776"/>
    </source>
</evidence>
<keyword evidence="8" id="KW-0411">Iron-sulfur</keyword>
<dbReference type="Gene3D" id="1.10.260.50">
    <property type="match status" value="1"/>
</dbReference>
<comment type="similarity">
    <text evidence="2">Belongs to the class-V pyridoxal-phosphate-dependent aminotransferase family. NifS/IscS subfamily.</text>
</comment>
<evidence type="ECO:0000256" key="1">
    <source>
        <dbReference type="ARBA" id="ARBA00001933"/>
    </source>
</evidence>
<dbReference type="Gene3D" id="3.40.640.10">
    <property type="entry name" value="Type I PLP-dependent aspartate aminotransferase-like (Major domain)"/>
    <property type="match status" value="1"/>
</dbReference>
<dbReference type="EC" id="2.8.1.7" evidence="3"/>
<proteinExistence type="inferred from homology"/>
<keyword evidence="4" id="KW-0808">Transferase</keyword>
<evidence type="ECO:0000259" key="11">
    <source>
        <dbReference type="Pfam" id="PF00266"/>
    </source>
</evidence>
<dbReference type="GO" id="GO:0046872">
    <property type="term" value="F:metal ion binding"/>
    <property type="evidence" value="ECO:0007669"/>
    <property type="project" value="UniProtKB-KW"/>
</dbReference>
<evidence type="ECO:0000256" key="6">
    <source>
        <dbReference type="ARBA" id="ARBA00022898"/>
    </source>
</evidence>
<dbReference type="EMBL" id="JABFOR010000008">
    <property type="protein sequence ID" value="NOJ70669.1"/>
    <property type="molecule type" value="Genomic_DNA"/>
</dbReference>
<evidence type="ECO:0000313" key="12">
    <source>
        <dbReference type="EMBL" id="NOJ70669.1"/>
    </source>
</evidence>
<dbReference type="RefSeq" id="WP_163977358.1">
    <property type="nucleotide sequence ID" value="NZ_JABFOR010000008.1"/>
</dbReference>
<dbReference type="Pfam" id="PF00266">
    <property type="entry name" value="Aminotran_5"/>
    <property type="match status" value="1"/>
</dbReference>
<dbReference type="PROSITE" id="PS00595">
    <property type="entry name" value="AA_TRANSFER_CLASS_5"/>
    <property type="match status" value="1"/>
</dbReference>
<dbReference type="InterPro" id="IPR000192">
    <property type="entry name" value="Aminotrans_V_dom"/>
</dbReference>
<dbReference type="PANTHER" id="PTHR11601">
    <property type="entry name" value="CYSTEINE DESULFURYLASE FAMILY MEMBER"/>
    <property type="match status" value="1"/>
</dbReference>
<keyword evidence="7" id="KW-0408">Iron</keyword>
<dbReference type="InterPro" id="IPR015422">
    <property type="entry name" value="PyrdxlP-dep_Trfase_small"/>
</dbReference>
<dbReference type="AlphaFoldDB" id="A0AAP6ZV45"/>
<comment type="caution">
    <text evidence="12">The sequence shown here is derived from an EMBL/GenBank/DDBJ whole genome shotgun (WGS) entry which is preliminary data.</text>
</comment>
<reference evidence="12 13" key="1">
    <citation type="submission" date="2020-05" db="EMBL/GenBank/DDBJ databases">
        <title>Whole genome sequencing and identification of novel metabolites from Paenibacillus alvei strain JR949.</title>
        <authorList>
            <person name="Rajendhran J."/>
            <person name="Sree Pranav P."/>
            <person name="Mahalakshmi B."/>
            <person name="Karthikeyan R."/>
        </authorList>
    </citation>
    <scope>NUCLEOTIDE SEQUENCE [LARGE SCALE GENOMIC DNA]</scope>
    <source>
        <strain evidence="12 13">JR949</strain>
    </source>
</reference>
<name>A0AAP6ZV45_PAEAL</name>
<gene>
    <name evidence="12" type="ORF">HMI46_08895</name>
</gene>
<keyword evidence="6" id="KW-0663">Pyridoxal phosphate</keyword>
<dbReference type="SUPFAM" id="SSF53383">
    <property type="entry name" value="PLP-dependent transferases"/>
    <property type="match status" value="1"/>
</dbReference>
<dbReference type="InterPro" id="IPR020578">
    <property type="entry name" value="Aminotrans_V_PyrdxlP_BS"/>
</dbReference>
<feature type="domain" description="Aminotransferase class V" evidence="11">
    <location>
        <begin position="4"/>
        <end position="375"/>
    </location>
</feature>
<accession>A0AAP6ZV45</accession>
<keyword evidence="5" id="KW-0479">Metal-binding</keyword>
<dbReference type="InterPro" id="IPR016454">
    <property type="entry name" value="Cysteine_dSase"/>
</dbReference>
<sequence>MERIYFDHAATTPLHPDVLQAMTDSMHQVFGNASSVHAFGREAKLALNQARDRIAAQLGCQPQELIFTSGGTEGDNAAVFGAAWSAWLQQCSDHNQPASARKPHIVTTQIEHHAVLHACERLEQFGFEVTYVAPDQTGKVSVEAIKAALQPHTCLISVMYGNNEVGTIQPIEEIGRLARERGIAMHTDAVQVLGHLKFRLREIPVDFASFSAHKINGPKGVGVLYVRSGVHWDPLLYGGSQERKRRAGTENVAGIAGMAKALEVANASLSEKLEGLGQIRNTMWMELSSALGDRVVMNGHPTEHLPHVLNVSFLDVPTETMLMNLDLAGIMASSGSACTSGSLELSHVLEAMDLPDERKRTAVRFSFGLGNTSEEAACAAQQIATIVSRVRTRQ</sequence>
<protein>
    <recommendedName>
        <fullName evidence="3">cysteine desulfurase</fullName>
        <ecNumber evidence="3">2.8.1.7</ecNumber>
    </recommendedName>
</protein>
<organism evidence="12 13">
    <name type="scientific">Paenibacillus alvei</name>
    <name type="common">Bacillus alvei</name>
    <dbReference type="NCBI Taxonomy" id="44250"/>
    <lineage>
        <taxon>Bacteria</taxon>
        <taxon>Bacillati</taxon>
        <taxon>Bacillota</taxon>
        <taxon>Bacilli</taxon>
        <taxon>Bacillales</taxon>
        <taxon>Paenibacillaceae</taxon>
        <taxon>Paenibacillus</taxon>
    </lineage>
</organism>
<dbReference type="Proteomes" id="UP000552038">
    <property type="component" value="Unassembled WGS sequence"/>
</dbReference>
<evidence type="ECO:0000256" key="8">
    <source>
        <dbReference type="ARBA" id="ARBA00023014"/>
    </source>
</evidence>
<dbReference type="Gene3D" id="3.90.1150.10">
    <property type="entry name" value="Aspartate Aminotransferase, domain 1"/>
    <property type="match status" value="1"/>
</dbReference>
<evidence type="ECO:0000256" key="4">
    <source>
        <dbReference type="ARBA" id="ARBA00022679"/>
    </source>
</evidence>